<accession>A0A2T9YX05</accession>
<name>A0A2T9YX05_9FUNG</name>
<dbReference type="Proteomes" id="UP000245609">
    <property type="component" value="Unassembled WGS sequence"/>
</dbReference>
<reference evidence="1 2" key="1">
    <citation type="journal article" date="2018" name="MBio">
        <title>Comparative Genomics Reveals the Core Gene Toolbox for the Fungus-Insect Symbiosis.</title>
        <authorList>
            <person name="Wang Y."/>
            <person name="Stata M."/>
            <person name="Wang W."/>
            <person name="Stajich J.E."/>
            <person name="White M.M."/>
            <person name="Moncalvo J.M."/>
        </authorList>
    </citation>
    <scope>NUCLEOTIDE SEQUENCE [LARGE SCALE GENOMIC DNA]</scope>
    <source>
        <strain evidence="1 2">SC-DP-2</strain>
    </source>
</reference>
<dbReference type="AlphaFoldDB" id="A0A2T9YX05"/>
<dbReference type="Gene3D" id="3.30.10.10">
    <property type="entry name" value="Trypsin Inhibitor V, subunit A"/>
    <property type="match status" value="1"/>
</dbReference>
<gene>
    <name evidence="1" type="ORF">BB560_005785</name>
</gene>
<sequence>MEQGPGNGLPKISFPTEQEIEAKIKAMELKYKGKRIVSSDSEAVGHSGVVNEKDLPKPYRIVKPRTPVTRDLRPERMNLFLDDKDVVAS</sequence>
<dbReference type="OrthoDB" id="10013825at2759"/>
<proteinExistence type="predicted"/>
<dbReference type="EMBL" id="MBFS01002472">
    <property type="protein sequence ID" value="PVU96871.1"/>
    <property type="molecule type" value="Genomic_DNA"/>
</dbReference>
<organism evidence="1 2">
    <name type="scientific">Smittium megazygosporum</name>
    <dbReference type="NCBI Taxonomy" id="133381"/>
    <lineage>
        <taxon>Eukaryota</taxon>
        <taxon>Fungi</taxon>
        <taxon>Fungi incertae sedis</taxon>
        <taxon>Zoopagomycota</taxon>
        <taxon>Kickxellomycotina</taxon>
        <taxon>Harpellomycetes</taxon>
        <taxon>Harpellales</taxon>
        <taxon>Legeriomycetaceae</taxon>
        <taxon>Smittium</taxon>
    </lineage>
</organism>
<protein>
    <submittedName>
        <fullName evidence="1">Uncharacterized protein</fullName>
    </submittedName>
</protein>
<feature type="non-terminal residue" evidence="1">
    <location>
        <position position="89"/>
    </location>
</feature>
<comment type="caution">
    <text evidence="1">The sequence shown here is derived from an EMBL/GenBank/DDBJ whole genome shotgun (WGS) entry which is preliminary data.</text>
</comment>
<keyword evidence="2" id="KW-1185">Reference proteome</keyword>
<evidence type="ECO:0000313" key="1">
    <source>
        <dbReference type="EMBL" id="PVU96871.1"/>
    </source>
</evidence>
<evidence type="ECO:0000313" key="2">
    <source>
        <dbReference type="Proteomes" id="UP000245609"/>
    </source>
</evidence>